<keyword evidence="2" id="KW-1185">Reference proteome</keyword>
<protein>
    <recommendedName>
        <fullName evidence="3">Reverse transcriptase zinc-binding domain-containing protein</fullName>
    </recommendedName>
</protein>
<name>A0A453SB28_AEGTS</name>
<reference evidence="1" key="5">
    <citation type="journal article" date="2021" name="G3 (Bethesda)">
        <title>Aegilops tauschii genome assembly Aet v5.0 features greater sequence contiguity and improved annotation.</title>
        <authorList>
            <person name="Wang L."/>
            <person name="Zhu T."/>
            <person name="Rodriguez J.C."/>
            <person name="Deal K.R."/>
            <person name="Dubcovsky J."/>
            <person name="McGuire P.E."/>
            <person name="Lux T."/>
            <person name="Spannagl M."/>
            <person name="Mayer K.F.X."/>
            <person name="Baldrich P."/>
            <person name="Meyers B.C."/>
            <person name="Huo N."/>
            <person name="Gu Y.Q."/>
            <person name="Zhou H."/>
            <person name="Devos K.M."/>
            <person name="Bennetzen J.L."/>
            <person name="Unver T."/>
            <person name="Budak H."/>
            <person name="Gulick P.J."/>
            <person name="Galiba G."/>
            <person name="Kalapos B."/>
            <person name="Nelson D.R."/>
            <person name="Li P."/>
            <person name="You F.M."/>
            <person name="Luo M.C."/>
            <person name="Dvorak J."/>
        </authorList>
    </citation>
    <scope>NUCLEOTIDE SEQUENCE [LARGE SCALE GENOMIC DNA]</scope>
    <source>
        <strain evidence="1">cv. AL8/78</strain>
    </source>
</reference>
<reference evidence="1" key="4">
    <citation type="submission" date="2019-03" db="UniProtKB">
        <authorList>
            <consortium name="EnsemblPlants"/>
        </authorList>
    </citation>
    <scope>IDENTIFICATION</scope>
</reference>
<reference evidence="2" key="1">
    <citation type="journal article" date="2014" name="Science">
        <title>Ancient hybridizations among the ancestral genomes of bread wheat.</title>
        <authorList>
            <consortium name="International Wheat Genome Sequencing Consortium,"/>
            <person name="Marcussen T."/>
            <person name="Sandve S.R."/>
            <person name="Heier L."/>
            <person name="Spannagl M."/>
            <person name="Pfeifer M."/>
            <person name="Jakobsen K.S."/>
            <person name="Wulff B.B."/>
            <person name="Steuernagel B."/>
            <person name="Mayer K.F."/>
            <person name="Olsen O.A."/>
        </authorList>
    </citation>
    <scope>NUCLEOTIDE SEQUENCE [LARGE SCALE GENOMIC DNA]</scope>
    <source>
        <strain evidence="2">cv. AL8/78</strain>
    </source>
</reference>
<reference evidence="1" key="3">
    <citation type="journal article" date="2017" name="Nature">
        <title>Genome sequence of the progenitor of the wheat D genome Aegilops tauschii.</title>
        <authorList>
            <person name="Luo M.C."/>
            <person name="Gu Y.Q."/>
            <person name="Puiu D."/>
            <person name="Wang H."/>
            <person name="Twardziok S.O."/>
            <person name="Deal K.R."/>
            <person name="Huo N."/>
            <person name="Zhu T."/>
            <person name="Wang L."/>
            <person name="Wang Y."/>
            <person name="McGuire P.E."/>
            <person name="Liu S."/>
            <person name="Long H."/>
            <person name="Ramasamy R.K."/>
            <person name="Rodriguez J.C."/>
            <person name="Van S.L."/>
            <person name="Yuan L."/>
            <person name="Wang Z."/>
            <person name="Xia Z."/>
            <person name="Xiao L."/>
            <person name="Anderson O.D."/>
            <person name="Ouyang S."/>
            <person name="Liang Y."/>
            <person name="Zimin A.V."/>
            <person name="Pertea G."/>
            <person name="Qi P."/>
            <person name="Bennetzen J.L."/>
            <person name="Dai X."/>
            <person name="Dawson M.W."/>
            <person name="Muller H.G."/>
            <person name="Kugler K."/>
            <person name="Rivarola-Duarte L."/>
            <person name="Spannagl M."/>
            <person name="Mayer K.F.X."/>
            <person name="Lu F.H."/>
            <person name="Bevan M.W."/>
            <person name="Leroy P."/>
            <person name="Li P."/>
            <person name="You F.M."/>
            <person name="Sun Q."/>
            <person name="Liu Z."/>
            <person name="Lyons E."/>
            <person name="Wicker T."/>
            <person name="Salzberg S.L."/>
            <person name="Devos K.M."/>
            <person name="Dvorak J."/>
        </authorList>
    </citation>
    <scope>NUCLEOTIDE SEQUENCE [LARGE SCALE GENOMIC DNA]</scope>
    <source>
        <strain evidence="1">cv. AL8/78</strain>
    </source>
</reference>
<evidence type="ECO:0000313" key="2">
    <source>
        <dbReference type="Proteomes" id="UP000015105"/>
    </source>
</evidence>
<evidence type="ECO:0008006" key="3">
    <source>
        <dbReference type="Google" id="ProtNLM"/>
    </source>
</evidence>
<evidence type="ECO:0000313" key="1">
    <source>
        <dbReference type="EnsemblPlants" id="AET7Gv20876400.1"/>
    </source>
</evidence>
<dbReference type="AlphaFoldDB" id="A0A453SB28"/>
<accession>A0A453SB28</accession>
<dbReference type="Gramene" id="AET7Gv20876400.1">
    <property type="protein sequence ID" value="AET7Gv20876400.1"/>
    <property type="gene ID" value="AET7Gv20876400"/>
</dbReference>
<organism evidence="1 2">
    <name type="scientific">Aegilops tauschii subsp. strangulata</name>
    <name type="common">Goatgrass</name>
    <dbReference type="NCBI Taxonomy" id="200361"/>
    <lineage>
        <taxon>Eukaryota</taxon>
        <taxon>Viridiplantae</taxon>
        <taxon>Streptophyta</taxon>
        <taxon>Embryophyta</taxon>
        <taxon>Tracheophyta</taxon>
        <taxon>Spermatophyta</taxon>
        <taxon>Magnoliopsida</taxon>
        <taxon>Liliopsida</taxon>
        <taxon>Poales</taxon>
        <taxon>Poaceae</taxon>
        <taxon>BOP clade</taxon>
        <taxon>Pooideae</taxon>
        <taxon>Triticodae</taxon>
        <taxon>Triticeae</taxon>
        <taxon>Triticinae</taxon>
        <taxon>Aegilops</taxon>
    </lineage>
</organism>
<proteinExistence type="predicted"/>
<reference evidence="2" key="2">
    <citation type="journal article" date="2017" name="Nat. Plants">
        <title>The Aegilops tauschii genome reveals multiple impacts of transposons.</title>
        <authorList>
            <person name="Zhao G."/>
            <person name="Zou C."/>
            <person name="Li K."/>
            <person name="Wang K."/>
            <person name="Li T."/>
            <person name="Gao L."/>
            <person name="Zhang X."/>
            <person name="Wang H."/>
            <person name="Yang Z."/>
            <person name="Liu X."/>
            <person name="Jiang W."/>
            <person name="Mao L."/>
            <person name="Kong X."/>
            <person name="Jiao Y."/>
            <person name="Jia J."/>
        </authorList>
    </citation>
    <scope>NUCLEOTIDE SEQUENCE [LARGE SCALE GENOMIC DNA]</scope>
    <source>
        <strain evidence="2">cv. AL8/78</strain>
    </source>
</reference>
<sequence>LWFARTNDTRAWSGLDLQFSATERAFFFASTTMILRNGQRALFWEDRWLNGCSISELAPQL</sequence>
<dbReference type="EnsemblPlants" id="AET7Gv20876400.1">
    <property type="protein sequence ID" value="AET7Gv20876400.1"/>
    <property type="gene ID" value="AET7Gv20876400"/>
</dbReference>
<dbReference type="Proteomes" id="UP000015105">
    <property type="component" value="Chromosome 7D"/>
</dbReference>